<evidence type="ECO:0000313" key="1">
    <source>
        <dbReference type="EMBL" id="UJO20622.1"/>
    </source>
</evidence>
<reference evidence="1" key="1">
    <citation type="submission" date="2021-12" db="EMBL/GenBank/DDBJ databases">
        <authorList>
            <person name="Zaccaron A."/>
            <person name="Stergiopoulos I."/>
        </authorList>
    </citation>
    <scope>NUCLEOTIDE SEQUENCE</scope>
    <source>
        <strain evidence="1">Race5_Kim</strain>
    </source>
</reference>
<reference evidence="1" key="2">
    <citation type="journal article" date="2022" name="Microb. Genom.">
        <title>A chromosome-scale genome assembly of the tomato pathogen Cladosporium fulvum reveals a compartmentalized genome architecture and the presence of a dispensable chromosome.</title>
        <authorList>
            <person name="Zaccaron A.Z."/>
            <person name="Chen L.H."/>
            <person name="Samaras A."/>
            <person name="Stergiopoulos I."/>
        </authorList>
    </citation>
    <scope>NUCLEOTIDE SEQUENCE</scope>
    <source>
        <strain evidence="1">Race5_Kim</strain>
    </source>
</reference>
<keyword evidence="2" id="KW-1185">Reference proteome</keyword>
<protein>
    <submittedName>
        <fullName evidence="1">Uncharacterized protein</fullName>
    </submittedName>
</protein>
<dbReference type="AlphaFoldDB" id="A0A9Q8USC3"/>
<accession>A0A9Q8USC3</accession>
<dbReference type="KEGG" id="ffu:CLAFUR5_11440"/>
<organism evidence="1 2">
    <name type="scientific">Passalora fulva</name>
    <name type="common">Tomato leaf mold</name>
    <name type="synonym">Cladosporium fulvum</name>
    <dbReference type="NCBI Taxonomy" id="5499"/>
    <lineage>
        <taxon>Eukaryota</taxon>
        <taxon>Fungi</taxon>
        <taxon>Dikarya</taxon>
        <taxon>Ascomycota</taxon>
        <taxon>Pezizomycotina</taxon>
        <taxon>Dothideomycetes</taxon>
        <taxon>Dothideomycetidae</taxon>
        <taxon>Mycosphaerellales</taxon>
        <taxon>Mycosphaerellaceae</taxon>
        <taxon>Fulvia</taxon>
    </lineage>
</organism>
<evidence type="ECO:0000313" key="2">
    <source>
        <dbReference type="Proteomes" id="UP000756132"/>
    </source>
</evidence>
<proteinExistence type="predicted"/>
<gene>
    <name evidence="1" type="ORF">CLAFUR5_11440</name>
</gene>
<sequence>MALCYAEWLLSPATDRNKAILQVNYRKAISAYPIKPQTTTGTSDYYIMLLPPHPDQDSYDWWFWTESPKIKAKIIGPPPNPLRPVKPVLLERIRRGKVRKHSQSPVWTRKVITLPMKHAYKLRTQALAEKEFNEALDALVDLFANSKLSTVGPAQPVKNEGVPAASTATQFPPAASANTAVDPDTPDEMDSERDPLAIAREWSDNLAEDAKNLREREDAQIERERDYAVRLEALMERENALKDRGEPKPKRKRMILDLTDDDHVRIKTEPIFPGKKDVVDLTDLVDDHAAVKTEAVKPKVTPMAASAKSSVNGSADTVPKPSVQAEHVVKHGAESHGEVVSTTTTTTTSSTITTITVQQKMVPCKRKRAS</sequence>
<dbReference type="RefSeq" id="XP_047764988.1">
    <property type="nucleotide sequence ID" value="XM_047910588.1"/>
</dbReference>
<dbReference type="Proteomes" id="UP000756132">
    <property type="component" value="Chromosome 8"/>
</dbReference>
<dbReference type="GeneID" id="71991318"/>
<name>A0A9Q8USC3_PASFU</name>
<dbReference type="EMBL" id="CP090170">
    <property type="protein sequence ID" value="UJO20622.1"/>
    <property type="molecule type" value="Genomic_DNA"/>
</dbReference>